<evidence type="ECO:0000256" key="1">
    <source>
        <dbReference type="SAM" id="SignalP"/>
    </source>
</evidence>
<dbReference type="InterPro" id="IPR036761">
    <property type="entry name" value="TTHA0802/YceI-like_sf"/>
</dbReference>
<dbReference type="EMBL" id="JACDXW010000011">
    <property type="protein sequence ID" value="MCB5364928.1"/>
    <property type="molecule type" value="Genomic_DNA"/>
</dbReference>
<dbReference type="PANTHER" id="PTHR34406">
    <property type="entry name" value="PROTEIN YCEI"/>
    <property type="match status" value="1"/>
</dbReference>
<dbReference type="Proteomes" id="UP000776983">
    <property type="component" value="Unassembled WGS sequence"/>
</dbReference>
<gene>
    <name evidence="3" type="ORF">H0484_14365</name>
</gene>
<organism evidence="3 4">
    <name type="scientific">Mesopusillimonas faecipullorum</name>
    <dbReference type="NCBI Taxonomy" id="2755040"/>
    <lineage>
        <taxon>Bacteria</taxon>
        <taxon>Pseudomonadati</taxon>
        <taxon>Pseudomonadota</taxon>
        <taxon>Betaproteobacteria</taxon>
        <taxon>Burkholderiales</taxon>
        <taxon>Alcaligenaceae</taxon>
        <taxon>Mesopusillimonas</taxon>
    </lineage>
</organism>
<evidence type="ECO:0000313" key="3">
    <source>
        <dbReference type="EMBL" id="MCB5364928.1"/>
    </source>
</evidence>
<feature type="domain" description="Lipid/polyisoprenoid-binding YceI-like" evidence="2">
    <location>
        <begin position="27"/>
        <end position="189"/>
    </location>
</feature>
<evidence type="ECO:0000259" key="2">
    <source>
        <dbReference type="SMART" id="SM00867"/>
    </source>
</evidence>
<dbReference type="Gene3D" id="2.40.128.110">
    <property type="entry name" value="Lipid/polyisoprenoid-binding, YceI-like"/>
    <property type="match status" value="1"/>
</dbReference>
<proteinExistence type="predicted"/>
<dbReference type="RefSeq" id="WP_226955341.1">
    <property type="nucleotide sequence ID" value="NZ_JACDXW010000011.1"/>
</dbReference>
<protein>
    <submittedName>
        <fullName evidence="3">YceI family protein</fullName>
    </submittedName>
</protein>
<reference evidence="3 4" key="1">
    <citation type="submission" date="2020-07" db="EMBL/GenBank/DDBJ databases">
        <title>Pusillimonas sp. nov., isolated from poultry manure in Taiwan.</title>
        <authorList>
            <person name="Lin S.-Y."/>
            <person name="Tang Y.-S."/>
            <person name="Young C.-C."/>
        </authorList>
    </citation>
    <scope>NUCLEOTIDE SEQUENCE [LARGE SCALE GENOMIC DNA]</scope>
    <source>
        <strain evidence="3 4">CC-YST705</strain>
    </source>
</reference>
<dbReference type="Pfam" id="PF04264">
    <property type="entry name" value="YceI"/>
    <property type="match status" value="1"/>
</dbReference>
<dbReference type="SUPFAM" id="SSF101874">
    <property type="entry name" value="YceI-like"/>
    <property type="match status" value="1"/>
</dbReference>
<keyword evidence="4" id="KW-1185">Reference proteome</keyword>
<dbReference type="SMART" id="SM00867">
    <property type="entry name" value="YceI"/>
    <property type="match status" value="1"/>
</dbReference>
<accession>A0ABS8CFZ2</accession>
<feature type="signal peptide" evidence="1">
    <location>
        <begin position="1"/>
        <end position="25"/>
    </location>
</feature>
<comment type="caution">
    <text evidence="3">The sequence shown here is derived from an EMBL/GenBank/DDBJ whole genome shotgun (WGS) entry which is preliminary data.</text>
</comment>
<keyword evidence="1" id="KW-0732">Signal</keyword>
<name>A0ABS8CFZ2_9BURK</name>
<dbReference type="InterPro" id="IPR007372">
    <property type="entry name" value="Lipid/polyisoprenoid-bd_YceI"/>
</dbReference>
<dbReference type="PANTHER" id="PTHR34406:SF1">
    <property type="entry name" value="PROTEIN YCEI"/>
    <property type="match status" value="1"/>
</dbReference>
<evidence type="ECO:0000313" key="4">
    <source>
        <dbReference type="Proteomes" id="UP000776983"/>
    </source>
</evidence>
<feature type="chain" id="PRO_5047095441" evidence="1">
    <location>
        <begin position="26"/>
        <end position="190"/>
    </location>
</feature>
<sequence length="190" mass="20103">MKVSFLRSAVLAAALGLGALGQATAATYTSIDGQSSKIGFGYSQMNVKMDGSFAELKAPTFSFDPANPEAAQVTLEVVLASVDAGYDEATEELAKDEWLALGAHPLATFTSTKVEALGDNRFQVTGNLTIKGITQPVTAPFTFKEDDKGGVFEGAFSFKRSDFNVGEGQWKDTSIVADDIQITFSVVGQP</sequence>